<feature type="compositionally biased region" description="Polar residues" evidence="1">
    <location>
        <begin position="274"/>
        <end position="284"/>
    </location>
</feature>
<dbReference type="Proteomes" id="UP000434101">
    <property type="component" value="Unassembled WGS sequence"/>
</dbReference>
<comment type="caution">
    <text evidence="2">The sequence shown here is derived from an EMBL/GenBank/DDBJ whole genome shotgun (WGS) entry which is preliminary data.</text>
</comment>
<protein>
    <submittedName>
        <fullName evidence="2">Universal stress protein</fullName>
    </submittedName>
</protein>
<reference evidence="2 3" key="1">
    <citation type="submission" date="2020-01" db="EMBL/GenBank/DDBJ databases">
        <title>Natronorubrum sp. JWXQ-INN 674 isolated from Inner Mongolia Autonomous Region of China.</title>
        <authorList>
            <person name="Xue Q."/>
        </authorList>
    </citation>
    <scope>NUCLEOTIDE SEQUENCE [LARGE SCALE GENOMIC DNA]</scope>
    <source>
        <strain evidence="2 3">JWXQ-INN-674</strain>
    </source>
</reference>
<dbReference type="OrthoDB" id="157328at2157"/>
<dbReference type="AlphaFoldDB" id="A0A6B0VP67"/>
<evidence type="ECO:0000256" key="1">
    <source>
        <dbReference type="SAM" id="MobiDB-lite"/>
    </source>
</evidence>
<accession>A0A6B0VP67</accession>
<feature type="region of interest" description="Disordered" evidence="1">
    <location>
        <begin position="245"/>
        <end position="284"/>
    </location>
</feature>
<gene>
    <name evidence="2" type="ORF">GS429_13400</name>
</gene>
<sequence>MTVTRDHRVLVPVDVLEGESVPQAVVDAFASIPVVLLGYREIPDQTAPEQAREQYGDRVRAELDELRSVFEDAGCDVTSRVVFTHDRLTTFERVTVAESCDAVLVLNPAPVLETMLVALRSDVNVDYIARLVRTVLDGTDIDVTLFHAASSESRREAGSKLLETARSELVDEGIDADRIGTSVVVDDSATGAILEAAEDHDLLVVGESRPSIRRYVFRDRAERLAKRTVDPVLVIRGEYLEGDAEIGTGEGAETDDEEIVDGDVDTFDGESDADATNATTNDPS</sequence>
<feature type="compositionally biased region" description="Acidic residues" evidence="1">
    <location>
        <begin position="252"/>
        <end position="273"/>
    </location>
</feature>
<name>A0A6B0VP67_9EURY</name>
<proteinExistence type="predicted"/>
<organism evidence="2 3">
    <name type="scientific">Natronorubrum halalkaliphilum</name>
    <dbReference type="NCBI Taxonomy" id="2691917"/>
    <lineage>
        <taxon>Archaea</taxon>
        <taxon>Methanobacteriati</taxon>
        <taxon>Methanobacteriota</taxon>
        <taxon>Stenosarchaea group</taxon>
        <taxon>Halobacteria</taxon>
        <taxon>Halobacteriales</taxon>
        <taxon>Natrialbaceae</taxon>
        <taxon>Natronorubrum</taxon>
    </lineage>
</organism>
<dbReference type="EMBL" id="WUYX01000041">
    <property type="protein sequence ID" value="MXV63045.1"/>
    <property type="molecule type" value="Genomic_DNA"/>
</dbReference>
<dbReference type="Gene3D" id="3.40.50.12370">
    <property type="match status" value="1"/>
</dbReference>
<dbReference type="RefSeq" id="WP_160065875.1">
    <property type="nucleotide sequence ID" value="NZ_WUYX01000041.1"/>
</dbReference>
<dbReference type="SUPFAM" id="SSF52402">
    <property type="entry name" value="Adenine nucleotide alpha hydrolases-like"/>
    <property type="match status" value="1"/>
</dbReference>
<keyword evidence="3" id="KW-1185">Reference proteome</keyword>
<evidence type="ECO:0000313" key="3">
    <source>
        <dbReference type="Proteomes" id="UP000434101"/>
    </source>
</evidence>
<evidence type="ECO:0000313" key="2">
    <source>
        <dbReference type="EMBL" id="MXV63045.1"/>
    </source>
</evidence>